<sequence length="92" mass="10389">MTDVEKLRKETAKFLGLPRLSQSQFGAIIGLKPDNARTTIMRWEKGKFEPSGPSILVFVILKMAIEGKLDSDTLRQNLLDRLNNPCKNDSKD</sequence>
<dbReference type="Proteomes" id="UP001069802">
    <property type="component" value="Unassembled WGS sequence"/>
</dbReference>
<reference evidence="1" key="1">
    <citation type="submission" date="2022-12" db="EMBL/GenBank/DDBJ databases">
        <title>Bacterial isolates from different developmental stages of Nematostella vectensis.</title>
        <authorList>
            <person name="Fraune S."/>
        </authorList>
    </citation>
    <scope>NUCLEOTIDE SEQUENCE</scope>
    <source>
        <strain evidence="1">G21630-S1</strain>
    </source>
</reference>
<dbReference type="EMBL" id="JAPWGY010000004">
    <property type="protein sequence ID" value="MCZ4281689.1"/>
    <property type="molecule type" value="Genomic_DNA"/>
</dbReference>
<evidence type="ECO:0000313" key="1">
    <source>
        <dbReference type="EMBL" id="MCZ4281689.1"/>
    </source>
</evidence>
<keyword evidence="2" id="KW-1185">Reference proteome</keyword>
<name>A0ABT4LKQ3_9PROT</name>
<gene>
    <name evidence="1" type="ORF">O4H49_12940</name>
</gene>
<evidence type="ECO:0000313" key="2">
    <source>
        <dbReference type="Proteomes" id="UP001069802"/>
    </source>
</evidence>
<accession>A0ABT4LKQ3</accession>
<dbReference type="Gene3D" id="1.10.260.40">
    <property type="entry name" value="lambda repressor-like DNA-binding domains"/>
    <property type="match status" value="1"/>
</dbReference>
<protein>
    <recommendedName>
        <fullName evidence="3">HTH cro/C1-type domain-containing protein</fullName>
    </recommendedName>
</protein>
<proteinExistence type="predicted"/>
<dbReference type="RefSeq" id="WP_269423852.1">
    <property type="nucleotide sequence ID" value="NZ_JAPWGY010000004.1"/>
</dbReference>
<organism evidence="1 2">
    <name type="scientific">Kiloniella laminariae</name>
    <dbReference type="NCBI Taxonomy" id="454162"/>
    <lineage>
        <taxon>Bacteria</taxon>
        <taxon>Pseudomonadati</taxon>
        <taxon>Pseudomonadota</taxon>
        <taxon>Alphaproteobacteria</taxon>
        <taxon>Rhodospirillales</taxon>
        <taxon>Kiloniellaceae</taxon>
        <taxon>Kiloniella</taxon>
    </lineage>
</organism>
<dbReference type="InterPro" id="IPR010982">
    <property type="entry name" value="Lambda_DNA-bd_dom_sf"/>
</dbReference>
<evidence type="ECO:0008006" key="3">
    <source>
        <dbReference type="Google" id="ProtNLM"/>
    </source>
</evidence>
<comment type="caution">
    <text evidence="1">The sequence shown here is derived from an EMBL/GenBank/DDBJ whole genome shotgun (WGS) entry which is preliminary data.</text>
</comment>